<protein>
    <submittedName>
        <fullName evidence="5">Omp1D</fullName>
    </submittedName>
</protein>
<evidence type="ECO:0000256" key="2">
    <source>
        <dbReference type="SAM" id="MobiDB-lite"/>
    </source>
</evidence>
<dbReference type="InterPro" id="IPR011250">
    <property type="entry name" value="OMP/PagP_B-barrel"/>
</dbReference>
<evidence type="ECO:0000313" key="5">
    <source>
        <dbReference type="EMBL" id="AAB12362.1"/>
    </source>
</evidence>
<dbReference type="PIR" id="S69782">
    <property type="entry name" value="S69782"/>
</dbReference>
<dbReference type="SUPFAM" id="SSF56925">
    <property type="entry name" value="OMPA-like"/>
    <property type="match status" value="1"/>
</dbReference>
<feature type="region of interest" description="Disordered" evidence="2">
    <location>
        <begin position="83"/>
        <end position="102"/>
    </location>
</feature>
<feature type="chain" id="PRO_5004232360" evidence="3">
    <location>
        <begin position="18"/>
        <end position="712"/>
    </location>
</feature>
<name>Q46520_DICNO</name>
<feature type="signal peptide" evidence="3">
    <location>
        <begin position="1"/>
        <end position="17"/>
    </location>
</feature>
<dbReference type="AlphaFoldDB" id="Q46520"/>
<evidence type="ECO:0000256" key="1">
    <source>
        <dbReference type="SAM" id="Coils"/>
    </source>
</evidence>
<feature type="coiled-coil region" evidence="1">
    <location>
        <begin position="251"/>
        <end position="308"/>
    </location>
</feature>
<dbReference type="EMBL" id="U02462">
    <property type="protein sequence ID" value="AAB12362.1"/>
    <property type="molecule type" value="Genomic_DNA"/>
</dbReference>
<dbReference type="MEROPS" id="X21.001"/>
<evidence type="ECO:0000256" key="3">
    <source>
        <dbReference type="SAM" id="SignalP"/>
    </source>
</evidence>
<feature type="domain" description="Transferrin-binding protein B C-lobe/N-lobe beta-barrel" evidence="4">
    <location>
        <begin position="543"/>
        <end position="691"/>
    </location>
</feature>
<dbReference type="InterPro" id="IPR001677">
    <property type="entry name" value="TbpB_B_D"/>
</dbReference>
<proteinExistence type="predicted"/>
<dbReference type="PROSITE" id="PS51257">
    <property type="entry name" value="PROKAR_LIPOPROTEIN"/>
    <property type="match status" value="1"/>
</dbReference>
<dbReference type="Gene3D" id="2.40.160.90">
    <property type="match status" value="1"/>
</dbReference>
<sequence length="712" mass="76658">MKLSHLSLAIISAITLAACGGGNDDKPMPQDPDNGALVEQRNEAIKKKATAYLEDKDGKAPALTKDEEATLSQIAPELAAKYKEEKEKRGANPDADKVVDPTQTGVVDGFDFKKQSSYGVGQYLRGAKSDFDTQYNPVSEHNSAPTSVTGEGLDEQNPELTNIFFAKKTDKKTGKLIATQFVGIKPTDTVGDITNKDSLQQQNKHNVALDSILLSYTGNENPELQANGVNNKTKNFWGAGNGNAAAKIVKAENIENEIEAIKAILEKFDGLIVAAKADKTALKNKAILEKTLADLQAIQKNEKQYERTDLLVLDKYSPLIPWGDFIKTDDTLTQKDADTTVDVDSAKSAGAPGLIAVNFAKETRAETAVGEIKKTDPKFKGEVGAIQGTEENSYSSTRIFGKNFSPDGLKDIANSYKGATTIVSAASLPKAGGATDTGLTKFDATKGNLTGVNDATTFNAHVAGADIQNTIRHSLAAETMFLDHVQYGRVTGLIEAKELEAAKPEEAVTHIQDAYTTRNDDKAVNQYFYRGTGATTLEQMAALPKDKELHYQGHALMYGIDNSFHGGKDNSLPYAFGAGSNTAIGNFVDAKVDLNKGEVVGYVYNVWQKGETSELISDKLVDFKGNVHGNTVIGGAKRTYVSTDKQNPADFRASFFGEQAGEMGGSFNSNLAKDGYTHEGDVWGGVFGAQRTVEPVKKESEYDTGWLISHGK</sequence>
<keyword evidence="1" id="KW-0175">Coiled coil</keyword>
<feature type="compositionally biased region" description="Basic and acidic residues" evidence="2">
    <location>
        <begin position="83"/>
        <end position="99"/>
    </location>
</feature>
<accession>Q46520</accession>
<organism evidence="5">
    <name type="scientific">Dichelobacter nodosus</name>
    <name type="common">Bacteroides nodosus</name>
    <dbReference type="NCBI Taxonomy" id="870"/>
    <lineage>
        <taxon>Bacteria</taxon>
        <taxon>Pseudomonadati</taxon>
        <taxon>Pseudomonadota</taxon>
        <taxon>Gammaproteobacteria</taxon>
        <taxon>Cardiobacteriales</taxon>
        <taxon>Cardiobacteriaceae</taxon>
        <taxon>Dichelobacter</taxon>
    </lineage>
</organism>
<dbReference type="Pfam" id="PF01298">
    <property type="entry name" value="TbpB_B_D"/>
    <property type="match status" value="1"/>
</dbReference>
<gene>
    <name evidence="5" type="primary">omp1D</name>
</gene>
<keyword evidence="3" id="KW-0732">Signal</keyword>
<reference evidence="5" key="1">
    <citation type="submission" date="1995-08" db="EMBL/GenBank/DDBJ databases">
        <title>Genetic organization of a gene family encoding the major outer membrane protein of Dichelobacter nodosus.</title>
        <authorList>
            <person name="Moses E.K."/>
            <person name="Good R.T."/>
            <person name="Langford C.J."/>
            <person name="Rood J.I."/>
        </authorList>
    </citation>
    <scope>NUCLEOTIDE SEQUENCE</scope>
</reference>
<evidence type="ECO:0000259" key="4">
    <source>
        <dbReference type="Pfam" id="PF01298"/>
    </source>
</evidence>